<dbReference type="InterPro" id="IPR003362">
    <property type="entry name" value="Bact_transf"/>
</dbReference>
<name>A0ABP8XE91_9ACTN</name>
<reference evidence="5" key="1">
    <citation type="journal article" date="2019" name="Int. J. Syst. Evol. Microbiol.">
        <title>The Global Catalogue of Microorganisms (GCM) 10K type strain sequencing project: providing services to taxonomists for standard genome sequencing and annotation.</title>
        <authorList>
            <consortium name="The Broad Institute Genomics Platform"/>
            <consortium name="The Broad Institute Genome Sequencing Center for Infectious Disease"/>
            <person name="Wu L."/>
            <person name="Ma J."/>
        </authorList>
    </citation>
    <scope>NUCLEOTIDE SEQUENCE [LARGE SCALE GENOMIC DNA]</scope>
    <source>
        <strain evidence="5">JCM 18531</strain>
    </source>
</reference>
<dbReference type="EMBL" id="BAABKM010000002">
    <property type="protein sequence ID" value="GAA4706424.1"/>
    <property type="molecule type" value="Genomic_DNA"/>
</dbReference>
<dbReference type="PANTHER" id="PTHR30576:SF20">
    <property type="entry name" value="QUINOVOSAMINEPHOSPHOTRANSFERAE-RELATED"/>
    <property type="match status" value="1"/>
</dbReference>
<protein>
    <submittedName>
        <fullName evidence="4">O-antigen biosynthesis protein WlbG</fullName>
    </submittedName>
</protein>
<accession>A0ABP8XE91</accession>
<evidence type="ECO:0000256" key="1">
    <source>
        <dbReference type="ARBA" id="ARBA00006464"/>
    </source>
</evidence>
<proteinExistence type="inferred from homology"/>
<evidence type="ECO:0000259" key="3">
    <source>
        <dbReference type="Pfam" id="PF02397"/>
    </source>
</evidence>
<feature type="transmembrane region" description="Helical" evidence="2">
    <location>
        <begin position="12"/>
        <end position="32"/>
    </location>
</feature>
<gene>
    <name evidence="4" type="primary">wlbG</name>
    <name evidence="4" type="ORF">GCM10023349_25650</name>
</gene>
<organism evidence="4 5">
    <name type="scientific">Nocardioides conyzicola</name>
    <dbReference type="NCBI Taxonomy" id="1651781"/>
    <lineage>
        <taxon>Bacteria</taxon>
        <taxon>Bacillati</taxon>
        <taxon>Actinomycetota</taxon>
        <taxon>Actinomycetes</taxon>
        <taxon>Propionibacteriales</taxon>
        <taxon>Nocardioidaceae</taxon>
        <taxon>Nocardioides</taxon>
    </lineage>
</organism>
<dbReference type="Pfam" id="PF02397">
    <property type="entry name" value="Bac_transf"/>
    <property type="match status" value="1"/>
</dbReference>
<comment type="caution">
    <text evidence="4">The sequence shown here is derived from an EMBL/GenBank/DDBJ whole genome shotgun (WGS) entry which is preliminary data.</text>
</comment>
<evidence type="ECO:0000256" key="2">
    <source>
        <dbReference type="SAM" id="Phobius"/>
    </source>
</evidence>
<comment type="similarity">
    <text evidence="1">Belongs to the bacterial sugar transferase family.</text>
</comment>
<evidence type="ECO:0000313" key="5">
    <source>
        <dbReference type="Proteomes" id="UP001499974"/>
    </source>
</evidence>
<keyword evidence="2" id="KW-0812">Transmembrane</keyword>
<sequence>MLKRIVDLVGAGVGAVLLSPVLLTVAVLVRVLDGSPVLFRQTRVGHHGRPFQILKFRTMASSPAPSPQVTVSGDARITRLGRQLRRTKLDELPQLFNVIAGDMSLVGPRPEVPQYVEDWPDEARAVVLSVRPGITDPAAVELFDEEAVLARYPDPVEAYRTIVMPHKLEIYQQYVASRSLTGDLLIMLATVRRALS</sequence>
<evidence type="ECO:0000313" key="4">
    <source>
        <dbReference type="EMBL" id="GAA4706424.1"/>
    </source>
</evidence>
<keyword evidence="5" id="KW-1185">Reference proteome</keyword>
<keyword evidence="2" id="KW-1133">Transmembrane helix</keyword>
<keyword evidence="2" id="KW-0472">Membrane</keyword>
<dbReference type="PANTHER" id="PTHR30576">
    <property type="entry name" value="COLANIC BIOSYNTHESIS UDP-GLUCOSE LIPID CARRIER TRANSFERASE"/>
    <property type="match status" value="1"/>
</dbReference>
<feature type="domain" description="Bacterial sugar transferase" evidence="3">
    <location>
        <begin position="3"/>
        <end position="195"/>
    </location>
</feature>
<dbReference type="Proteomes" id="UP001499974">
    <property type="component" value="Unassembled WGS sequence"/>
</dbReference>